<dbReference type="PANTHER" id="PTHR33164">
    <property type="entry name" value="TRANSCRIPTIONAL REGULATOR, MARR FAMILY"/>
    <property type="match status" value="1"/>
</dbReference>
<comment type="caution">
    <text evidence="5">The sequence shown here is derived from an EMBL/GenBank/DDBJ whole genome shotgun (WGS) entry which is preliminary data.</text>
</comment>
<dbReference type="SMART" id="SM00347">
    <property type="entry name" value="HTH_MARR"/>
    <property type="match status" value="1"/>
</dbReference>
<dbReference type="PRINTS" id="PR00598">
    <property type="entry name" value="HTHMARR"/>
</dbReference>
<evidence type="ECO:0000256" key="2">
    <source>
        <dbReference type="ARBA" id="ARBA00023125"/>
    </source>
</evidence>
<dbReference type="RefSeq" id="WP_213355892.1">
    <property type="nucleotide sequence ID" value="NZ_JAHBGB010000044.1"/>
</dbReference>
<sequence length="155" mass="17351">MTCQPDVDFLSLLHELAHLMRIKFDQRARTHDMTRAQWVILVKLDRSPGLTQNELAQLIEVEPITVARLVDRLQARGFVERRHDPQDRRVWRLHLLPAAAPILEEIARARREMVALVVGTNVPPEALAGLEATLGLMKANLIGDARTGCAPDTAA</sequence>
<organism evidence="5 6">
    <name type="scientific">Ancylobacter oerskovii</name>
    <dbReference type="NCBI Taxonomy" id="459519"/>
    <lineage>
        <taxon>Bacteria</taxon>
        <taxon>Pseudomonadati</taxon>
        <taxon>Pseudomonadota</taxon>
        <taxon>Alphaproteobacteria</taxon>
        <taxon>Hyphomicrobiales</taxon>
        <taxon>Xanthobacteraceae</taxon>
        <taxon>Ancylobacter</taxon>
    </lineage>
</organism>
<dbReference type="InterPro" id="IPR036388">
    <property type="entry name" value="WH-like_DNA-bd_sf"/>
</dbReference>
<accession>A0ABW4Z3S7</accession>
<feature type="domain" description="HTH marR-type" evidence="4">
    <location>
        <begin position="6"/>
        <end position="139"/>
    </location>
</feature>
<keyword evidence="6" id="KW-1185">Reference proteome</keyword>
<dbReference type="Gene3D" id="1.10.10.10">
    <property type="entry name" value="Winged helix-like DNA-binding domain superfamily/Winged helix DNA-binding domain"/>
    <property type="match status" value="1"/>
</dbReference>
<dbReference type="EMBL" id="JBHUHD010000001">
    <property type="protein sequence ID" value="MFD2143098.1"/>
    <property type="molecule type" value="Genomic_DNA"/>
</dbReference>
<reference evidence="6" key="1">
    <citation type="journal article" date="2019" name="Int. J. Syst. Evol. Microbiol.">
        <title>The Global Catalogue of Microorganisms (GCM) 10K type strain sequencing project: providing services to taxonomists for standard genome sequencing and annotation.</title>
        <authorList>
            <consortium name="The Broad Institute Genomics Platform"/>
            <consortium name="The Broad Institute Genome Sequencing Center for Infectious Disease"/>
            <person name="Wu L."/>
            <person name="Ma J."/>
        </authorList>
    </citation>
    <scope>NUCLEOTIDE SEQUENCE [LARGE SCALE GENOMIC DNA]</scope>
    <source>
        <strain evidence="6">CCM 7435</strain>
    </source>
</reference>
<dbReference type="InterPro" id="IPR036390">
    <property type="entry name" value="WH_DNA-bd_sf"/>
</dbReference>
<dbReference type="InterPro" id="IPR000835">
    <property type="entry name" value="HTH_MarR-typ"/>
</dbReference>
<keyword evidence="3" id="KW-0804">Transcription</keyword>
<keyword evidence="2" id="KW-0238">DNA-binding</keyword>
<proteinExistence type="predicted"/>
<protein>
    <submittedName>
        <fullName evidence="5">MarR family winged helix-turn-helix transcriptional regulator</fullName>
    </submittedName>
</protein>
<evidence type="ECO:0000256" key="1">
    <source>
        <dbReference type="ARBA" id="ARBA00023015"/>
    </source>
</evidence>
<dbReference type="PROSITE" id="PS50995">
    <property type="entry name" value="HTH_MARR_2"/>
    <property type="match status" value="1"/>
</dbReference>
<evidence type="ECO:0000313" key="5">
    <source>
        <dbReference type="EMBL" id="MFD2143098.1"/>
    </source>
</evidence>
<gene>
    <name evidence="5" type="ORF">ACFSNC_22045</name>
</gene>
<dbReference type="Proteomes" id="UP001597299">
    <property type="component" value="Unassembled WGS sequence"/>
</dbReference>
<evidence type="ECO:0000256" key="3">
    <source>
        <dbReference type="ARBA" id="ARBA00023163"/>
    </source>
</evidence>
<name>A0ABW4Z3S7_9HYPH</name>
<dbReference type="InterPro" id="IPR039422">
    <property type="entry name" value="MarR/SlyA-like"/>
</dbReference>
<keyword evidence="1" id="KW-0805">Transcription regulation</keyword>
<evidence type="ECO:0000259" key="4">
    <source>
        <dbReference type="PROSITE" id="PS50995"/>
    </source>
</evidence>
<dbReference type="SUPFAM" id="SSF46785">
    <property type="entry name" value="Winged helix' DNA-binding domain"/>
    <property type="match status" value="1"/>
</dbReference>
<dbReference type="PANTHER" id="PTHR33164:SF64">
    <property type="entry name" value="TRANSCRIPTIONAL REGULATOR SLYA"/>
    <property type="match status" value="1"/>
</dbReference>
<dbReference type="Pfam" id="PF01047">
    <property type="entry name" value="MarR"/>
    <property type="match status" value="1"/>
</dbReference>
<evidence type="ECO:0000313" key="6">
    <source>
        <dbReference type="Proteomes" id="UP001597299"/>
    </source>
</evidence>